<evidence type="ECO:0000313" key="5">
    <source>
        <dbReference type="Proteomes" id="UP000184089"/>
    </source>
</evidence>
<accession>A0AAQ1MDC7</accession>
<dbReference type="SUPFAM" id="SSF49478">
    <property type="entry name" value="Cna protein B-type domain"/>
    <property type="match status" value="1"/>
</dbReference>
<dbReference type="CDD" id="cd00222">
    <property type="entry name" value="CollagenBindB"/>
    <property type="match status" value="1"/>
</dbReference>
<evidence type="ECO:0000259" key="2">
    <source>
        <dbReference type="Pfam" id="PF05738"/>
    </source>
</evidence>
<keyword evidence="6" id="KW-1185">Reference proteome</keyword>
<dbReference type="Pfam" id="PF05738">
    <property type="entry name" value="Cna_B"/>
    <property type="match status" value="1"/>
</dbReference>
<dbReference type="Proteomes" id="UP000474718">
    <property type="component" value="Unassembled WGS sequence"/>
</dbReference>
<protein>
    <submittedName>
        <fullName evidence="3">Cna B-type domain-containing protein</fullName>
    </submittedName>
    <submittedName>
        <fullName evidence="4">LPXTG-motif cell wall anchor domain-containing protein</fullName>
    </submittedName>
</protein>
<dbReference type="InterPro" id="IPR008454">
    <property type="entry name" value="Collagen-bd_Cna-like_B-typ_dom"/>
</dbReference>
<dbReference type="EMBL" id="FQVY01000002">
    <property type="protein sequence ID" value="SHG11475.1"/>
    <property type="molecule type" value="Genomic_DNA"/>
</dbReference>
<proteinExistence type="predicted"/>
<evidence type="ECO:0000313" key="3">
    <source>
        <dbReference type="EMBL" id="MZL69079.1"/>
    </source>
</evidence>
<dbReference type="InterPro" id="IPR011252">
    <property type="entry name" value="Fibrogen-bd_dom1"/>
</dbReference>
<dbReference type="RefSeq" id="WP_081692898.1">
    <property type="nucleotide sequence ID" value="NZ_FQVY01000002.1"/>
</dbReference>
<comment type="caution">
    <text evidence="4">The sequence shown here is derived from an EMBL/GenBank/DDBJ whole genome shotgun (WGS) entry which is preliminary data.</text>
</comment>
<name>A0AAQ1MDC7_9FIRM</name>
<evidence type="ECO:0000313" key="4">
    <source>
        <dbReference type="EMBL" id="SHG11475.1"/>
    </source>
</evidence>
<dbReference type="Gene3D" id="2.60.40.1140">
    <property type="entry name" value="Collagen-binding surface protein Cna, B-type domain"/>
    <property type="match status" value="1"/>
</dbReference>
<feature type="domain" description="CNA-B" evidence="2">
    <location>
        <begin position="1461"/>
        <end position="1548"/>
    </location>
</feature>
<keyword evidence="1" id="KW-0812">Transmembrane</keyword>
<evidence type="ECO:0000313" key="6">
    <source>
        <dbReference type="Proteomes" id="UP000474718"/>
    </source>
</evidence>
<gene>
    <name evidence="3" type="ORF">GT747_04755</name>
    <name evidence="4" type="ORF">SAMN05444424_1524</name>
</gene>
<dbReference type="EMBL" id="WWVX01000002">
    <property type="protein sequence ID" value="MZL69079.1"/>
    <property type="molecule type" value="Genomic_DNA"/>
</dbReference>
<feature type="transmembrane region" description="Helical" evidence="1">
    <location>
        <begin position="1587"/>
        <end position="1605"/>
    </location>
</feature>
<reference evidence="5" key="1">
    <citation type="submission" date="2016-11" db="EMBL/GenBank/DDBJ databases">
        <authorList>
            <person name="Jaros S."/>
            <person name="Januszkiewicz K."/>
            <person name="Wedrychowicz H."/>
        </authorList>
    </citation>
    <scope>NUCLEOTIDE SEQUENCE [LARGE SCALE GENOMIC DNA]</scope>
    <source>
        <strain evidence="5">DSM 4029</strain>
    </source>
</reference>
<keyword evidence="1" id="KW-0472">Membrane</keyword>
<dbReference type="Proteomes" id="UP000184089">
    <property type="component" value="Unassembled WGS sequence"/>
</dbReference>
<evidence type="ECO:0000256" key="1">
    <source>
        <dbReference type="SAM" id="Phobius"/>
    </source>
</evidence>
<dbReference type="Gene3D" id="2.60.40.1280">
    <property type="match status" value="1"/>
</dbReference>
<reference evidence="3 6" key="3">
    <citation type="journal article" date="2019" name="Nat. Med.">
        <title>A library of human gut bacterial isolates paired with longitudinal multiomics data enables mechanistic microbiome research.</title>
        <authorList>
            <person name="Poyet M."/>
            <person name="Groussin M."/>
            <person name="Gibbons S.M."/>
            <person name="Avila-Pacheco J."/>
            <person name="Jiang X."/>
            <person name="Kearney S.M."/>
            <person name="Perrotta A.R."/>
            <person name="Berdy B."/>
            <person name="Zhao S."/>
            <person name="Lieberman T.D."/>
            <person name="Swanson P.K."/>
            <person name="Smith M."/>
            <person name="Roesemann S."/>
            <person name="Alexander J.E."/>
            <person name="Rich S.A."/>
            <person name="Livny J."/>
            <person name="Vlamakis H."/>
            <person name="Clish C."/>
            <person name="Bullock K."/>
            <person name="Deik A."/>
            <person name="Scott J."/>
            <person name="Pierce K.A."/>
            <person name="Xavier R.J."/>
            <person name="Alm E.J."/>
        </authorList>
    </citation>
    <scope>NUCLEOTIDE SEQUENCE [LARGE SCALE GENOMIC DNA]</scope>
    <source>
        <strain evidence="3 6">BIOML-A2</strain>
    </source>
</reference>
<dbReference type="NCBIfam" id="TIGR01167">
    <property type="entry name" value="LPXTG_anchor"/>
    <property type="match status" value="1"/>
</dbReference>
<reference evidence="4" key="2">
    <citation type="submission" date="2016-11" db="EMBL/GenBank/DDBJ databases">
        <authorList>
            <person name="Varghese N."/>
            <person name="Submissions S."/>
        </authorList>
    </citation>
    <scope>NUCLEOTIDE SEQUENCE</scope>
    <source>
        <strain evidence="4">DSM 4029</strain>
    </source>
</reference>
<keyword evidence="1" id="KW-1133">Transmembrane helix</keyword>
<organism evidence="4 5">
    <name type="scientific">Bittarella massiliensis</name>
    <name type="common">ex Durand et al. 2017</name>
    <dbReference type="NCBI Taxonomy" id="1720313"/>
    <lineage>
        <taxon>Bacteria</taxon>
        <taxon>Bacillati</taxon>
        <taxon>Bacillota</taxon>
        <taxon>Clostridia</taxon>
        <taxon>Eubacteriales</taxon>
        <taxon>Oscillospiraceae</taxon>
        <taxon>Bittarella (ex Durand et al. 2017)</taxon>
    </lineage>
</organism>
<dbReference type="GO" id="GO:0007155">
    <property type="term" value="P:cell adhesion"/>
    <property type="evidence" value="ECO:0007669"/>
    <property type="project" value="InterPro"/>
</dbReference>
<sequence length="1616" mass="177927">MKPESWKNRMQEYIQEHKLRKRWMKITASLGALAIIVTAAAMILPAITMENAPQMLECQINVHTHKDNCYDAEGNIVCGYADFVVHTHNDSCYAEDGTLICPLDEIEAHTHDASCYRESRVQVCGFEEEAGHVHDISCYQAAEPACGLEESVGHVHHEGHIHTEACYGTQRTLICTQDTGCYDAEGNLVCEKPEEGHTHTAECYPEEPICGKKETAVHSHTDNCYEVEKELICGKEEIVLHTHTAECFDENGKVICGMLEVKEHVHDERCIPQTNYVSSVYSWATVSKPGYTPPAENTARAVPNVMLFAAPQAEAGSYDFSGDITSVTVERQQGGQWTQSDTFTDGDTIRVTIRYTIPEGEIHAGRRNMYYQLPAGIALEREETGVVYLEGGNAAGTYTISTNGLISIAFDEAFANGAAFSGSFFFQGSVALADLEEDQEIVFGGAGGAITVVPEEKQYSLSIGKPGVYVKDQAEAEMYEGLNMGIAIQPGHLLYTVNVWSDDGSDGTITVTDQFTHDPAQGVVAYDEGNIAVFKITPTLDGPPSAVPITEFELEYTHRQTGADDTQTSSFTITGLPALQPGESYSINYSASVDFDTVNSPSGYISVSNEATAQDDSQTASANSNVEISRRMVHKEADANEGTGNVRWTVILNEDGRDLSGRTFRDEMAYTLNGNALAYDLADIANLRVTAYEINDAGQQVSKGDVTAAFEGLIDVMDNAMTVAFPAAGGWPAGLGSHWVYEIVYETPFPEDAGIGEQIAFTNTARLDEYYVTVNWNSTIPEPGYGVVKRSTGQDLNTGTDVGTINWESTISYPSAGFELENMQYMDWMPDAYYDEGGKFIPGSHYTTAATLRDTLRIKNAAGQELVWGEDFNVSVVYAEDMPEYDTIQTAWGNTQTIFGQDLTPLTDGADPDKPIALFCITFTQASQTKLEGGQRLHISYRTLLNRQGVTAGMPVKIRNVGAIRGQTVQVELETAVHEQLQKQVSTTSMAPSGDDFDLDSGVYVDGPVNIDLGDTGGKLYYRILFYNYGDEISFHDDMLEQFNGKFTFDQQMRIYNVITGEARTVKTWDYLESSGRYQGNYTLKNLDQYKDCIIGLYYSIDVSGDPALAELGDGETLSYTNTVEWTGVDEDSTTAHVTNSEVTLKKENTVQNLDTGETLVYYYVTVNPESRDLHPDSDELELRDTLTLSAGASAALRLETIKLYHYDPNNPDGHYLGEEVTQDEFGGFEVVKTEGTANSYTFTLPDEMACVVAYAYEIDQGTSALDEIQVNNTASLLGRAVITAGDQIQIAVQESGGRVNRATLTIYKIGGGNYANRLQDVLFDLFRYEQQEDGSYAWVRTDLTAEGPVADDGGRHFITGGDGVEGAIILNFLDEREEGQNSYYNVLYRLTEFRSIDGYELDPTPRYYVWGEYNKTAEQTAAEMADALAEANVDWDQVTFIPFGQSMTETINNEPLTTSITAAKRWQNMNGEELTPEELPENITLTLYQHIDGSKAQYGDTVTVTPDENGNWTYTWEKLPRKDDTGNYYTYSVEETAVDGYETSYRYPEGGGNAETGIDKGEIIITNTKIVSFILPETGGAGSTPFIIAGLLLVGMSGVGCLYIRRKRQKGGYTH</sequence>